<organism evidence="1 2">
    <name type="scientific">Alistipes onderdonkii</name>
    <dbReference type="NCBI Taxonomy" id="328813"/>
    <lineage>
        <taxon>Bacteria</taxon>
        <taxon>Pseudomonadati</taxon>
        <taxon>Bacteroidota</taxon>
        <taxon>Bacteroidia</taxon>
        <taxon>Bacteroidales</taxon>
        <taxon>Rikenellaceae</taxon>
        <taxon>Alistipes</taxon>
    </lineage>
</organism>
<gene>
    <name evidence="1" type="ORF">F2Y10_10985</name>
</gene>
<dbReference type="AlphaFoldDB" id="A0A5B3GVN5"/>
<dbReference type="Proteomes" id="UP000322940">
    <property type="component" value="Unassembled WGS sequence"/>
</dbReference>
<dbReference type="EMBL" id="VVXH01000010">
    <property type="protein sequence ID" value="KAA2377547.1"/>
    <property type="molecule type" value="Genomic_DNA"/>
</dbReference>
<comment type="caution">
    <text evidence="1">The sequence shown here is derived from an EMBL/GenBank/DDBJ whole genome shotgun (WGS) entry which is preliminary data.</text>
</comment>
<reference evidence="1 2" key="1">
    <citation type="journal article" date="2019" name="Nat. Med.">
        <title>A library of human gut bacterial isolates paired with longitudinal multiomics data enables mechanistic microbiome research.</title>
        <authorList>
            <person name="Poyet M."/>
            <person name="Groussin M."/>
            <person name="Gibbons S.M."/>
            <person name="Avila-Pacheco J."/>
            <person name="Jiang X."/>
            <person name="Kearney S.M."/>
            <person name="Perrotta A.R."/>
            <person name="Berdy B."/>
            <person name="Zhao S."/>
            <person name="Lieberman T.D."/>
            <person name="Swanson P.K."/>
            <person name="Smith M."/>
            <person name="Roesemann S."/>
            <person name="Alexander J.E."/>
            <person name="Rich S.A."/>
            <person name="Livny J."/>
            <person name="Vlamakis H."/>
            <person name="Clish C."/>
            <person name="Bullock K."/>
            <person name="Deik A."/>
            <person name="Scott J."/>
            <person name="Pierce K.A."/>
            <person name="Xavier R.J."/>
            <person name="Alm E.J."/>
        </authorList>
    </citation>
    <scope>NUCLEOTIDE SEQUENCE [LARGE SCALE GENOMIC DNA]</scope>
    <source>
        <strain evidence="1 2">BIOML-A266</strain>
    </source>
</reference>
<accession>A0A5B3GVN5</accession>
<evidence type="ECO:0000313" key="2">
    <source>
        <dbReference type="Proteomes" id="UP000322940"/>
    </source>
</evidence>
<dbReference type="Pfam" id="PF10050">
    <property type="entry name" value="DUF2284"/>
    <property type="match status" value="1"/>
</dbReference>
<name>A0A5B3GVN5_9BACT</name>
<protein>
    <submittedName>
        <fullName evidence="1">DUF2284 domain-containing protein</fullName>
    </submittedName>
</protein>
<dbReference type="RefSeq" id="WP_018694741.1">
    <property type="nucleotide sequence ID" value="NZ_AP025562.1"/>
</dbReference>
<sequence>MDISLPYTARDFSAELPAADYIARFRDAERIGGYCLACPNYGRSWGCPPFGFSVGRYLSGYATALLTVTKIVPQKQGLPFSEAGRLILPERRRLEQQLLGMERQYGGLSFAYVGTCLHCPEGTCTRPDGKPCRHPELVRPSLEACGFDIGKTTAELFGIDLKWGTDGKLPEYLTLVCGFFHNAGHVTWNG</sequence>
<evidence type="ECO:0000313" key="1">
    <source>
        <dbReference type="EMBL" id="KAA2377547.1"/>
    </source>
</evidence>
<proteinExistence type="predicted"/>
<dbReference type="InterPro" id="IPR019271">
    <property type="entry name" value="DUF2284_metal-binding"/>
</dbReference>